<organism evidence="2 3">
    <name type="scientific">Oerskovia rustica</name>
    <dbReference type="NCBI Taxonomy" id="2762237"/>
    <lineage>
        <taxon>Bacteria</taxon>
        <taxon>Bacillati</taxon>
        <taxon>Actinomycetota</taxon>
        <taxon>Actinomycetes</taxon>
        <taxon>Micrococcales</taxon>
        <taxon>Cellulomonadaceae</taxon>
        <taxon>Oerskovia</taxon>
    </lineage>
</organism>
<reference evidence="2 3" key="1">
    <citation type="submission" date="2020-08" db="EMBL/GenBank/DDBJ databases">
        <title>A Genomic Blueprint of the Chicken Gut Microbiome.</title>
        <authorList>
            <person name="Gilroy R."/>
            <person name="Ravi A."/>
            <person name="Getino M."/>
            <person name="Pursley I."/>
            <person name="Horton D.L."/>
            <person name="Alikhan N.-F."/>
            <person name="Baker D."/>
            <person name="Gharbi K."/>
            <person name="Hall N."/>
            <person name="Watson M."/>
            <person name="Adriaenssens E.M."/>
            <person name="Foster-Nyarko E."/>
            <person name="Jarju S."/>
            <person name="Secka A."/>
            <person name="Antonio M."/>
            <person name="Oren A."/>
            <person name="Chaudhuri R."/>
            <person name="La Ragione R.M."/>
            <person name="Hildebrand F."/>
            <person name="Pallen M.J."/>
        </authorList>
    </citation>
    <scope>NUCLEOTIDE SEQUENCE [LARGE SCALE GENOMIC DNA]</scope>
    <source>
        <strain evidence="2 3">Sa4CUA1</strain>
    </source>
</reference>
<keyword evidence="3" id="KW-1185">Reference proteome</keyword>
<proteinExistence type="predicted"/>
<evidence type="ECO:0008006" key="4">
    <source>
        <dbReference type="Google" id="ProtNLM"/>
    </source>
</evidence>
<name>A0ABR8RNZ2_9CELL</name>
<accession>A0ABR8RNZ2</accession>
<protein>
    <recommendedName>
        <fullName evidence="4">Heavy metal transporter</fullName>
    </recommendedName>
</protein>
<comment type="caution">
    <text evidence="2">The sequence shown here is derived from an EMBL/GenBank/DDBJ whole genome shotgun (WGS) entry which is preliminary data.</text>
</comment>
<evidence type="ECO:0000313" key="2">
    <source>
        <dbReference type="EMBL" id="MBD7949177.1"/>
    </source>
</evidence>
<sequence>MPRDRRRRRPLRLAVTVVAVLAVATTGVVLALNRLDDHSPVAERCAATADGQAWHLSPAQSDNAALIAVTTVRRGMPARAATIGLATALQESRLLNIDYGDRDSIGLFQQRPSQGWGTIEQIMDPVYSTTAFYDGLDKVDGYTELPVTVAAQAVQRSGFPDAYAQHESRSRAWASALTGNSQGTLTCDLAPVDPATLVSTEESVSGLEARVQRDLGDLPLSADGAAVTVDALPLAGNPPEADRAGWAVAQWAVASADATDVVQVDVGDRTWSRESPEWAAAEAATDGSPHPGPGQVRVTVATTDEP</sequence>
<feature type="region of interest" description="Disordered" evidence="1">
    <location>
        <begin position="269"/>
        <end position="306"/>
    </location>
</feature>
<gene>
    <name evidence="2" type="ORF">H9652_01995</name>
</gene>
<evidence type="ECO:0000256" key="1">
    <source>
        <dbReference type="SAM" id="MobiDB-lite"/>
    </source>
</evidence>
<dbReference type="RefSeq" id="WP_191794408.1">
    <property type="nucleotide sequence ID" value="NZ_JACSQQ010000002.1"/>
</dbReference>
<evidence type="ECO:0000313" key="3">
    <source>
        <dbReference type="Proteomes" id="UP000641803"/>
    </source>
</evidence>
<dbReference type="Proteomes" id="UP000641803">
    <property type="component" value="Unassembled WGS sequence"/>
</dbReference>
<dbReference type="EMBL" id="JACSQQ010000002">
    <property type="protein sequence ID" value="MBD7949177.1"/>
    <property type="molecule type" value="Genomic_DNA"/>
</dbReference>